<evidence type="ECO:0000313" key="2">
    <source>
        <dbReference type="EMBL" id="GAA1672557.1"/>
    </source>
</evidence>
<evidence type="ECO:0000313" key="3">
    <source>
        <dbReference type="Proteomes" id="UP001500618"/>
    </source>
</evidence>
<accession>A0ABP4SJ85</accession>
<feature type="compositionally biased region" description="Basic and acidic residues" evidence="1">
    <location>
        <begin position="67"/>
        <end position="85"/>
    </location>
</feature>
<keyword evidence="3" id="KW-1185">Reference proteome</keyword>
<name>A0ABP4SJ85_9ACTN</name>
<proteinExistence type="predicted"/>
<feature type="region of interest" description="Disordered" evidence="1">
    <location>
        <begin position="1"/>
        <end position="111"/>
    </location>
</feature>
<protein>
    <submittedName>
        <fullName evidence="2">Uncharacterized protein</fullName>
    </submittedName>
</protein>
<dbReference type="Proteomes" id="UP001500618">
    <property type="component" value="Unassembled WGS sequence"/>
</dbReference>
<evidence type="ECO:0000256" key="1">
    <source>
        <dbReference type="SAM" id="MobiDB-lite"/>
    </source>
</evidence>
<sequence>MSENGNNPDQAGWAPTGQSGSSEGGDKAFDASNAPAPGRGREPSPEEEDGVPPTDTTGAGALGVGESSHRRGEDMIDHDGKERGRANLPQTGESDRPAGTSTPADATGVDP</sequence>
<gene>
    <name evidence="2" type="ORF">GCM10009765_22410</name>
</gene>
<reference evidence="3" key="1">
    <citation type="journal article" date="2019" name="Int. J. Syst. Evol. Microbiol.">
        <title>The Global Catalogue of Microorganisms (GCM) 10K type strain sequencing project: providing services to taxonomists for standard genome sequencing and annotation.</title>
        <authorList>
            <consortium name="The Broad Institute Genomics Platform"/>
            <consortium name="The Broad Institute Genome Sequencing Center for Infectious Disease"/>
            <person name="Wu L."/>
            <person name="Ma J."/>
        </authorList>
    </citation>
    <scope>NUCLEOTIDE SEQUENCE [LARGE SCALE GENOMIC DNA]</scope>
    <source>
        <strain evidence="3">JCM 14718</strain>
    </source>
</reference>
<comment type="caution">
    <text evidence="2">The sequence shown here is derived from an EMBL/GenBank/DDBJ whole genome shotgun (WGS) entry which is preliminary data.</text>
</comment>
<dbReference type="EMBL" id="BAAANY010000008">
    <property type="protein sequence ID" value="GAA1672557.1"/>
    <property type="molecule type" value="Genomic_DNA"/>
</dbReference>
<organism evidence="2 3">
    <name type="scientific">Fodinicola feengrottensis</name>
    <dbReference type="NCBI Taxonomy" id="435914"/>
    <lineage>
        <taxon>Bacteria</taxon>
        <taxon>Bacillati</taxon>
        <taxon>Actinomycetota</taxon>
        <taxon>Actinomycetes</taxon>
        <taxon>Mycobacteriales</taxon>
        <taxon>Fodinicola</taxon>
    </lineage>
</organism>